<dbReference type="RefSeq" id="YP_009954168.1">
    <property type="nucleotide sequence ID" value="NC_051629.1"/>
</dbReference>
<gene>
    <name evidence="1" type="primary">90</name>
    <name evidence="1" type="ORF">PBI_YUNA_90</name>
</gene>
<evidence type="ECO:0000313" key="2">
    <source>
        <dbReference type="Proteomes" id="UP000326803"/>
    </source>
</evidence>
<reference evidence="1 2" key="1">
    <citation type="submission" date="2019-07" db="EMBL/GenBank/DDBJ databases">
        <authorList>
            <person name="Divens A.M."/>
            <person name="Garlena R.A."/>
            <person name="Russell D.A."/>
            <person name="Pope W.H."/>
            <person name="Jacobs-Sera D."/>
            <person name="Hatfull G.F."/>
        </authorList>
    </citation>
    <scope>NUCLEOTIDE SEQUENCE [LARGE SCALE GENOMIC DNA]</scope>
</reference>
<protein>
    <submittedName>
        <fullName evidence="1">Uncharacterized protein</fullName>
    </submittedName>
</protein>
<dbReference type="Proteomes" id="UP000326803">
    <property type="component" value="Segment"/>
</dbReference>
<accession>A0A5J6TL66</accession>
<evidence type="ECO:0000313" key="1">
    <source>
        <dbReference type="EMBL" id="QFG09472.1"/>
    </source>
</evidence>
<keyword evidence="2" id="KW-1185">Reference proteome</keyword>
<organism evidence="1 2">
    <name type="scientific">Mycobacterium phage Yuna</name>
    <dbReference type="NCBI Taxonomy" id="2599885"/>
    <lineage>
        <taxon>Viruses</taxon>
        <taxon>Duplodnaviria</taxon>
        <taxon>Heunggongvirae</taxon>
        <taxon>Uroviricota</taxon>
        <taxon>Caudoviricetes</taxon>
        <taxon>Weiservirinae</taxon>
        <taxon>Anayavirus</taxon>
        <taxon>Anayavirus yuna</taxon>
    </lineage>
</organism>
<dbReference type="GeneID" id="60325655"/>
<name>A0A5J6TL66_9CAUD</name>
<dbReference type="EMBL" id="MN234176">
    <property type="protein sequence ID" value="QFG09472.1"/>
    <property type="molecule type" value="Genomic_DNA"/>
</dbReference>
<sequence>MSDLFDMSAWYGGRSIRTRAKYTHTFPFLFPWGGAPTRTTAIERMRQRDRVEPYVEVFRLVWGIDVRPARPTAREAWQDLLDALAALVLIVGAAVRELAVRAVAWLRGVAEDVAEVFVWSWAEPLIDGVLDRWDALRAPYTWGRRVGPLVRFWDADMVYVGSMGRDVEPVAVWLRRVAAHVWQAVRHG</sequence>
<proteinExistence type="predicted"/>
<dbReference type="KEGG" id="vg:60325655"/>